<reference evidence="11" key="1">
    <citation type="submission" date="2010-04" db="EMBL/GenBank/DDBJ databases">
        <title>Exo-polygalacturonase gene BcMF16 involved in pollen wall development.</title>
        <authorList>
            <person name="Cao J."/>
            <person name="Zhang A."/>
            <person name="Huang L."/>
        </authorList>
    </citation>
    <scope>NUCLEOTIDE SEQUENCE</scope>
    <source>
        <strain evidence="11">ZUBajh97-01B</strain>
        <tissue evidence="11">Flower buds</tissue>
    </source>
</reference>
<feature type="signal peptide" evidence="10">
    <location>
        <begin position="1"/>
        <end position="25"/>
    </location>
</feature>
<dbReference type="GO" id="GO:0047911">
    <property type="term" value="F:galacturan 1,4-alpha-galacturonidase activity"/>
    <property type="evidence" value="ECO:0007669"/>
    <property type="project" value="UniProtKB-EC"/>
</dbReference>
<evidence type="ECO:0000256" key="8">
    <source>
        <dbReference type="PROSITE-ProRule" id="PRU10052"/>
    </source>
</evidence>
<dbReference type="GO" id="GO:0004650">
    <property type="term" value="F:polygalacturonase activity"/>
    <property type="evidence" value="ECO:0007669"/>
    <property type="project" value="InterPro"/>
</dbReference>
<evidence type="ECO:0000313" key="11">
    <source>
        <dbReference type="EMBL" id="ADJ68232.1"/>
    </source>
</evidence>
<proteinExistence type="evidence at transcript level"/>
<dbReference type="SMR" id="D9ILX2"/>
<dbReference type="GO" id="GO:0071555">
    <property type="term" value="P:cell wall organization"/>
    <property type="evidence" value="ECO:0007669"/>
    <property type="project" value="UniProtKB-KW"/>
</dbReference>
<evidence type="ECO:0000256" key="3">
    <source>
        <dbReference type="ARBA" id="ARBA00022512"/>
    </source>
</evidence>
<dbReference type="InterPro" id="IPR012334">
    <property type="entry name" value="Pectin_lyas_fold"/>
</dbReference>
<dbReference type="SMART" id="SM00710">
    <property type="entry name" value="PbH1"/>
    <property type="match status" value="5"/>
</dbReference>
<dbReference type="EMBL" id="HM156046">
    <property type="protein sequence ID" value="ADJ68232.1"/>
    <property type="molecule type" value="mRNA"/>
</dbReference>
<evidence type="ECO:0000256" key="4">
    <source>
        <dbReference type="ARBA" id="ARBA00022525"/>
    </source>
</evidence>
<dbReference type="PROSITE" id="PS00502">
    <property type="entry name" value="POLYGALACTURONASE"/>
    <property type="match status" value="1"/>
</dbReference>
<evidence type="ECO:0000256" key="9">
    <source>
        <dbReference type="RuleBase" id="RU361169"/>
    </source>
</evidence>
<accession>D9ILX2</accession>
<evidence type="ECO:0000256" key="6">
    <source>
        <dbReference type="ARBA" id="ARBA00023295"/>
    </source>
</evidence>
<keyword evidence="7" id="KW-0961">Cell wall biogenesis/degradation</keyword>
<evidence type="ECO:0000256" key="2">
    <source>
        <dbReference type="ARBA" id="ARBA00008834"/>
    </source>
</evidence>
<comment type="similarity">
    <text evidence="2 9">Belongs to the glycosyl hydrolase 28 family.</text>
</comment>
<dbReference type="InterPro" id="IPR011050">
    <property type="entry name" value="Pectin_lyase_fold/virulence"/>
</dbReference>
<dbReference type="InterPro" id="IPR006626">
    <property type="entry name" value="PbH1"/>
</dbReference>
<sequence>MVGLRRAKTVLLVLVVVISNTIADGAPLDRGPKGSVAAAPLGATVPGGGNAAAPVGAATTAPAGAKGSPAAAPVGATAPAAAAGGLAAAPAGAAGAAGSLDVKAAGAKGDGTTDDTAAFTAVWKTACEAPGPSTITVPKGDYLVNNIEFLGPCKGPVTFEMSGNMKAPATVAAVKPNSGWVDFTNLADFTLNGNGAIFDGQGSLAWKANDCAKTGKCNSLPINIRFTGLTNSKIIGITSTNSKLFHMNVLNCKNVTLENIGIDAPPESLNTDGIHIGRSVGVNLIGAKVKTGDDCVSIGDGTENLIVENVECGPGHGIAVGSLGRYPNEQPVRGVTVRKCLIKNTSNGVRIKTWPGSPPGIASNIIFEDITMDNVSTPILIDQEYCPYADCKAGVPSKVKLSDVTFKNIKGTSATKTAVKLICSVGTPCTNVALANINLVHNGPEGPAVGACANMKPVLTGQMIPPACTEIAKPGP</sequence>
<dbReference type="Pfam" id="PF00295">
    <property type="entry name" value="Glyco_hydro_28"/>
    <property type="match status" value="1"/>
</dbReference>
<dbReference type="InterPro" id="IPR000743">
    <property type="entry name" value="Glyco_hydro_28"/>
</dbReference>
<keyword evidence="4" id="KW-0964">Secreted</keyword>
<dbReference type="EC" id="3.2.1.67" evidence="11"/>
<keyword evidence="10" id="KW-0732">Signal</keyword>
<dbReference type="GO" id="GO:0005975">
    <property type="term" value="P:carbohydrate metabolic process"/>
    <property type="evidence" value="ECO:0007669"/>
    <property type="project" value="InterPro"/>
</dbReference>
<dbReference type="AlphaFoldDB" id="D9ILX2"/>
<feature type="chain" id="PRO_5003125638" evidence="10">
    <location>
        <begin position="26"/>
        <end position="476"/>
    </location>
</feature>
<evidence type="ECO:0000256" key="10">
    <source>
        <dbReference type="SAM" id="SignalP"/>
    </source>
</evidence>
<feature type="active site" evidence="8">
    <location>
        <position position="316"/>
    </location>
</feature>
<evidence type="ECO:0000256" key="1">
    <source>
        <dbReference type="ARBA" id="ARBA00004191"/>
    </source>
</evidence>
<gene>
    <name evidence="11" type="primary">MF16</name>
</gene>
<keyword evidence="3" id="KW-0134">Cell wall</keyword>
<dbReference type="SUPFAM" id="SSF51126">
    <property type="entry name" value="Pectin lyase-like"/>
    <property type="match status" value="1"/>
</dbReference>
<keyword evidence="5 9" id="KW-0378">Hydrolase</keyword>
<comment type="subcellular location">
    <subcellularLocation>
        <location evidence="1">Secreted</location>
        <location evidence="1">Cell wall</location>
    </subcellularLocation>
</comment>
<evidence type="ECO:0000256" key="5">
    <source>
        <dbReference type="ARBA" id="ARBA00022801"/>
    </source>
</evidence>
<organism evidence="11">
    <name type="scientific">Brassica rapa subsp. oleifera</name>
    <name type="common">Biennial turnip rape</name>
    <dbReference type="NCBI Taxonomy" id="145471"/>
    <lineage>
        <taxon>Eukaryota</taxon>
        <taxon>Viridiplantae</taxon>
        <taxon>Streptophyta</taxon>
        <taxon>Embryophyta</taxon>
        <taxon>Tracheophyta</taxon>
        <taxon>Spermatophyta</taxon>
        <taxon>Magnoliopsida</taxon>
        <taxon>eudicotyledons</taxon>
        <taxon>Gunneridae</taxon>
        <taxon>Pentapetalae</taxon>
        <taxon>rosids</taxon>
        <taxon>malvids</taxon>
        <taxon>Brassicales</taxon>
        <taxon>Brassicaceae</taxon>
        <taxon>Brassiceae</taxon>
        <taxon>Brassica</taxon>
    </lineage>
</organism>
<dbReference type="PANTHER" id="PTHR31375">
    <property type="match status" value="1"/>
</dbReference>
<dbReference type="CAZy" id="GH28">
    <property type="family name" value="Glycoside Hydrolase Family 28"/>
</dbReference>
<keyword evidence="6 9" id="KW-0326">Glycosidase</keyword>
<protein>
    <submittedName>
        <fullName evidence="11">Exo-polygalacturonase</fullName>
        <ecNumber evidence="11">3.2.1.67</ecNumber>
    </submittedName>
</protein>
<evidence type="ECO:0000256" key="7">
    <source>
        <dbReference type="ARBA" id="ARBA00023316"/>
    </source>
</evidence>
<name>D9ILX2_BRARO</name>
<dbReference type="Gene3D" id="2.160.20.10">
    <property type="entry name" value="Single-stranded right-handed beta-helix, Pectin lyase-like"/>
    <property type="match status" value="1"/>
</dbReference>
<dbReference type="FunFam" id="2.160.20.10:FF:000004">
    <property type="entry name" value="Pectin lyase-like superfamily protein"/>
    <property type="match status" value="1"/>
</dbReference>